<comment type="caution">
    <text evidence="1">The sequence shown here is derived from an EMBL/GenBank/DDBJ whole genome shotgun (WGS) entry which is preliminary data.</text>
</comment>
<organism evidence="1 2">
    <name type="scientific">Tuber borchii</name>
    <name type="common">White truffle</name>
    <dbReference type="NCBI Taxonomy" id="42251"/>
    <lineage>
        <taxon>Eukaryota</taxon>
        <taxon>Fungi</taxon>
        <taxon>Dikarya</taxon>
        <taxon>Ascomycota</taxon>
        <taxon>Pezizomycotina</taxon>
        <taxon>Pezizomycetes</taxon>
        <taxon>Pezizales</taxon>
        <taxon>Tuberaceae</taxon>
        <taxon>Tuber</taxon>
    </lineage>
</organism>
<gene>
    <name evidence="1" type="ORF">B9Z19DRAFT_108671</name>
</gene>
<dbReference type="EMBL" id="NESQ01000013">
    <property type="protein sequence ID" value="PUU83382.1"/>
    <property type="molecule type" value="Genomic_DNA"/>
</dbReference>
<name>A0A2T7A6M0_TUBBO</name>
<keyword evidence="2" id="KW-1185">Reference proteome</keyword>
<protein>
    <submittedName>
        <fullName evidence="1">Uncharacterized protein</fullName>
    </submittedName>
</protein>
<dbReference type="AlphaFoldDB" id="A0A2T7A6M0"/>
<reference evidence="1 2" key="1">
    <citation type="submission" date="2017-04" db="EMBL/GenBank/DDBJ databases">
        <title>Draft genome sequence of Tuber borchii Vittad., a whitish edible truffle.</title>
        <authorList>
            <consortium name="DOE Joint Genome Institute"/>
            <person name="Murat C."/>
            <person name="Kuo A."/>
            <person name="Barry K.W."/>
            <person name="Clum A."/>
            <person name="Dockter R.B."/>
            <person name="Fauchery L."/>
            <person name="Iotti M."/>
            <person name="Kohler A."/>
            <person name="Labutti K."/>
            <person name="Lindquist E.A."/>
            <person name="Lipzen A."/>
            <person name="Ohm R.A."/>
            <person name="Wang M."/>
            <person name="Grigoriev I.V."/>
            <person name="Zambonelli A."/>
            <person name="Martin F.M."/>
        </authorList>
    </citation>
    <scope>NUCLEOTIDE SEQUENCE [LARGE SCALE GENOMIC DNA]</scope>
    <source>
        <strain evidence="1 2">Tbo3840</strain>
    </source>
</reference>
<proteinExistence type="predicted"/>
<evidence type="ECO:0000313" key="1">
    <source>
        <dbReference type="EMBL" id="PUU83382.1"/>
    </source>
</evidence>
<dbReference type="Proteomes" id="UP000244722">
    <property type="component" value="Unassembled WGS sequence"/>
</dbReference>
<evidence type="ECO:0000313" key="2">
    <source>
        <dbReference type="Proteomes" id="UP000244722"/>
    </source>
</evidence>
<accession>A0A2T7A6M0</accession>
<sequence length="168" mass="19671">MIRRLVILFRWWIEFWLVRSGKWGLESQWWIQGGLLLLGPAEGCFGAAWSGYLGQTGMDWQRLLVAGAVDTTGSRSRRERRIYRYGIWYKFACDTQVLILTIRPSNCKYPAHCIRQITRVLEYTLPVVTIVEYSAICWPPLLIIFYRYCAPVRSLNFKQRLCPPSSPF</sequence>